<comment type="caution">
    <text evidence="1">The sequence shown here is derived from an EMBL/GenBank/DDBJ whole genome shotgun (WGS) entry which is preliminary data.</text>
</comment>
<evidence type="ECO:0000313" key="2">
    <source>
        <dbReference type="Proteomes" id="UP001239111"/>
    </source>
</evidence>
<keyword evidence="2" id="KW-1185">Reference proteome</keyword>
<accession>A0ACC2NHQ8</accession>
<organism evidence="1 2">
    <name type="scientific">Eretmocerus hayati</name>
    <dbReference type="NCBI Taxonomy" id="131215"/>
    <lineage>
        <taxon>Eukaryota</taxon>
        <taxon>Metazoa</taxon>
        <taxon>Ecdysozoa</taxon>
        <taxon>Arthropoda</taxon>
        <taxon>Hexapoda</taxon>
        <taxon>Insecta</taxon>
        <taxon>Pterygota</taxon>
        <taxon>Neoptera</taxon>
        <taxon>Endopterygota</taxon>
        <taxon>Hymenoptera</taxon>
        <taxon>Apocrita</taxon>
        <taxon>Proctotrupomorpha</taxon>
        <taxon>Chalcidoidea</taxon>
        <taxon>Aphelinidae</taxon>
        <taxon>Aphelininae</taxon>
        <taxon>Eretmocerus</taxon>
    </lineage>
</organism>
<reference evidence="1" key="1">
    <citation type="submission" date="2023-04" db="EMBL/GenBank/DDBJ databases">
        <title>A chromosome-level genome assembly of the parasitoid wasp Eretmocerus hayati.</title>
        <authorList>
            <person name="Zhong Y."/>
            <person name="Liu S."/>
            <person name="Liu Y."/>
        </authorList>
    </citation>
    <scope>NUCLEOTIDE SEQUENCE</scope>
    <source>
        <strain evidence="1">ZJU_SS_LIU_2023</strain>
    </source>
</reference>
<proteinExistence type="predicted"/>
<protein>
    <submittedName>
        <fullName evidence="1">Uncharacterized protein</fullName>
    </submittedName>
</protein>
<dbReference type="Proteomes" id="UP001239111">
    <property type="component" value="Chromosome 3"/>
</dbReference>
<sequence>MKSSESSNRECSLTLQMEGHRCVWNRVLASELRRASARKAEYRIKQQLIVIRGVLRQPTLTTAEEKCKMDTSGEEIDVVGEIDNNLTGSTSYSPPASRLGEPGPVGEGRYKEADADTERWLGVIDAEARKALEAIQAAGDAELERLTQSFSEVATGGKIQGPNAAKLQDRTSYQRALYQPPKLNGPQQLNENRQVRNAQPRQLGEPSKMTQQETSRLHFDEDEKPLDLSGRLPRMKSRNQPHIMTRNVLREYLLKNPTRQPHQTKTVAATMTSRSPRAIPNISNAPLVAPRQGAGEVNIIRGPPLPYYSPAPGVLMGLKPWRQLAAPANKEQRRVFEAIREKSFTTENCVTSDSERIKHRIGYIWIAPDGLAWFCDDYLLPAGPVKYAAKFATPELANQFVSEKLKTINENWHAFIPDASIYKIGIIYNIGERISSQDILDGLDEDVRKKVLKVQRIYSKVRTPNGIVDHPTDKFKIFAKNELPESIRLFGSIYRNVEYFIPAVLRCFNCQRYGHSAATCRKEFKCVNCGENHYTERCSRSPVCINCKDKHPASDHGCVHFKFNKEINLLMTQRRICRAEPISLVQSNYRTRFEHSSGHKLSEVYVDPSNPYISRRDIFEHKNIFTVLAKDWPQLDEEQFVMDTHQGIDMTQMYIIDHTEEIITSHAEDSWVITPEIISPSNTSANSSSMTLEVDVDPLQKIRDSHAFESMTKSAQKEMFRAQLKQSRKIRKEEKPYETPKHHKKLRENGPSEAEK</sequence>
<dbReference type="EMBL" id="CM056743">
    <property type="protein sequence ID" value="KAJ8670642.1"/>
    <property type="molecule type" value="Genomic_DNA"/>
</dbReference>
<evidence type="ECO:0000313" key="1">
    <source>
        <dbReference type="EMBL" id="KAJ8670642.1"/>
    </source>
</evidence>
<name>A0ACC2NHQ8_9HYME</name>
<gene>
    <name evidence="1" type="ORF">QAD02_001901</name>
</gene>